<dbReference type="PANTHER" id="PTHR31314">
    <property type="entry name" value="MYB FAMILY TRANSCRIPTION FACTOR PHL7-LIKE"/>
    <property type="match status" value="1"/>
</dbReference>
<feature type="region of interest" description="Disordered" evidence="5">
    <location>
        <begin position="332"/>
        <end position="351"/>
    </location>
</feature>
<evidence type="ECO:0000256" key="2">
    <source>
        <dbReference type="ARBA" id="ARBA00023015"/>
    </source>
</evidence>
<evidence type="ECO:0000313" key="8">
    <source>
        <dbReference type="Proteomes" id="UP001159364"/>
    </source>
</evidence>
<sequence>MARSDIDGGGCSRASGFRQNQEDVSESGENEHDEGESRPKNGGSSSNSTVEESEKKPSVRPYVRSKMPRLRWTPELHLCFVKAVERLGGQDRATPKLVRQLMNVNGLSIAHVKSHLQMYRSKKIDDPSQVMESRSHNIYNLTQLPMFQSYNQRHNYRFGGASSWNTRENLIYGSYVGRCSIDETRRGLHGTMSERLLGIRSNWTNGNFQMGGSSATIELKLEPQTFHNQNPSLPKSCASLMEPDPLVHRSKLGESTSSNRILSTDKESATTVPEPKTLKRKVADSNLDLDLSLKLTTGNCNSERSLEDYEVASHLSLSLCSTTTIKLSRLKKSEENGKEHARRTSTLDLTI</sequence>
<evidence type="ECO:0000256" key="3">
    <source>
        <dbReference type="ARBA" id="ARBA00023163"/>
    </source>
</evidence>
<dbReference type="PANTHER" id="PTHR31314:SF175">
    <property type="entry name" value="HTH MYB-TYPE DOMAIN-CONTAINING PROTEIN"/>
    <property type="match status" value="1"/>
</dbReference>
<dbReference type="PROSITE" id="PS51294">
    <property type="entry name" value="HTH_MYB"/>
    <property type="match status" value="1"/>
</dbReference>
<proteinExistence type="predicted"/>
<dbReference type="SUPFAM" id="SSF46689">
    <property type="entry name" value="Homeodomain-like"/>
    <property type="match status" value="1"/>
</dbReference>
<comment type="caution">
    <text evidence="7">The sequence shown here is derived from an EMBL/GenBank/DDBJ whole genome shotgun (WGS) entry which is preliminary data.</text>
</comment>
<dbReference type="GO" id="GO:0003700">
    <property type="term" value="F:DNA-binding transcription factor activity"/>
    <property type="evidence" value="ECO:0007669"/>
    <property type="project" value="InterPro"/>
</dbReference>
<dbReference type="InterPro" id="IPR046955">
    <property type="entry name" value="PHR1-like"/>
</dbReference>
<dbReference type="Proteomes" id="UP001159364">
    <property type="component" value="Linkage Group LG08"/>
</dbReference>
<dbReference type="NCBIfam" id="TIGR01557">
    <property type="entry name" value="myb_SHAQKYF"/>
    <property type="match status" value="1"/>
</dbReference>
<dbReference type="FunFam" id="1.10.10.60:FF:000002">
    <property type="entry name" value="Myb family transcription factor"/>
    <property type="match status" value="1"/>
</dbReference>
<dbReference type="InterPro" id="IPR001005">
    <property type="entry name" value="SANT/Myb"/>
</dbReference>
<dbReference type="EMBL" id="JAIWQS010000008">
    <property type="protein sequence ID" value="KAJ8898916.1"/>
    <property type="molecule type" value="Genomic_DNA"/>
</dbReference>
<evidence type="ECO:0000256" key="4">
    <source>
        <dbReference type="ARBA" id="ARBA00023242"/>
    </source>
</evidence>
<keyword evidence="2" id="KW-0805">Transcription regulation</keyword>
<dbReference type="GO" id="GO:0005634">
    <property type="term" value="C:nucleus"/>
    <property type="evidence" value="ECO:0007669"/>
    <property type="project" value="UniProtKB-SubCell"/>
</dbReference>
<dbReference type="AlphaFoldDB" id="A0AAV8UDQ2"/>
<feature type="compositionally biased region" description="Polar residues" evidence="5">
    <location>
        <begin position="253"/>
        <end position="262"/>
    </location>
</feature>
<feature type="compositionally biased region" description="Acidic residues" evidence="5">
    <location>
        <begin position="23"/>
        <end position="34"/>
    </location>
</feature>
<evidence type="ECO:0000313" key="7">
    <source>
        <dbReference type="EMBL" id="KAJ8898916.1"/>
    </source>
</evidence>
<feature type="region of interest" description="Disordered" evidence="5">
    <location>
        <begin position="249"/>
        <end position="274"/>
    </location>
</feature>
<comment type="subcellular location">
    <subcellularLocation>
        <location evidence="1">Nucleus</location>
    </subcellularLocation>
</comment>
<feature type="domain" description="HTH myb-type" evidence="6">
    <location>
        <begin position="64"/>
        <end position="124"/>
    </location>
</feature>
<name>A0AAV8UDQ2_9ROSI</name>
<gene>
    <name evidence="7" type="ORF">K2173_008409</name>
</gene>
<feature type="region of interest" description="Disordered" evidence="5">
    <location>
        <begin position="1"/>
        <end position="62"/>
    </location>
</feature>
<evidence type="ECO:0000256" key="1">
    <source>
        <dbReference type="ARBA" id="ARBA00004123"/>
    </source>
</evidence>
<organism evidence="7 8">
    <name type="scientific">Erythroxylum novogranatense</name>
    <dbReference type="NCBI Taxonomy" id="1862640"/>
    <lineage>
        <taxon>Eukaryota</taxon>
        <taxon>Viridiplantae</taxon>
        <taxon>Streptophyta</taxon>
        <taxon>Embryophyta</taxon>
        <taxon>Tracheophyta</taxon>
        <taxon>Spermatophyta</taxon>
        <taxon>Magnoliopsida</taxon>
        <taxon>eudicotyledons</taxon>
        <taxon>Gunneridae</taxon>
        <taxon>Pentapetalae</taxon>
        <taxon>rosids</taxon>
        <taxon>fabids</taxon>
        <taxon>Malpighiales</taxon>
        <taxon>Erythroxylaceae</taxon>
        <taxon>Erythroxylum</taxon>
    </lineage>
</organism>
<reference evidence="7 8" key="1">
    <citation type="submission" date="2021-09" db="EMBL/GenBank/DDBJ databases">
        <title>Genomic insights and catalytic innovation underlie evolution of tropane alkaloids biosynthesis.</title>
        <authorList>
            <person name="Wang Y.-J."/>
            <person name="Tian T."/>
            <person name="Huang J.-P."/>
            <person name="Huang S.-X."/>
        </authorList>
    </citation>
    <scope>NUCLEOTIDE SEQUENCE [LARGE SCALE GENOMIC DNA]</scope>
    <source>
        <strain evidence="7">KIB-2018</strain>
        <tissue evidence="7">Leaf</tissue>
    </source>
</reference>
<evidence type="ECO:0000256" key="5">
    <source>
        <dbReference type="SAM" id="MobiDB-lite"/>
    </source>
</evidence>
<accession>A0AAV8UDQ2</accession>
<keyword evidence="4" id="KW-0539">Nucleus</keyword>
<dbReference type="InterPro" id="IPR009057">
    <property type="entry name" value="Homeodomain-like_sf"/>
</dbReference>
<evidence type="ECO:0000259" key="6">
    <source>
        <dbReference type="PROSITE" id="PS51294"/>
    </source>
</evidence>
<dbReference type="Pfam" id="PF00249">
    <property type="entry name" value="Myb_DNA-binding"/>
    <property type="match status" value="1"/>
</dbReference>
<dbReference type="GO" id="GO:0003677">
    <property type="term" value="F:DNA binding"/>
    <property type="evidence" value="ECO:0007669"/>
    <property type="project" value="InterPro"/>
</dbReference>
<keyword evidence="3" id="KW-0804">Transcription</keyword>
<dbReference type="InterPro" id="IPR017930">
    <property type="entry name" value="Myb_dom"/>
</dbReference>
<dbReference type="InterPro" id="IPR006447">
    <property type="entry name" value="Myb_dom_plants"/>
</dbReference>
<keyword evidence="8" id="KW-1185">Reference proteome</keyword>
<dbReference type="Gene3D" id="1.10.10.60">
    <property type="entry name" value="Homeodomain-like"/>
    <property type="match status" value="1"/>
</dbReference>
<protein>
    <recommendedName>
        <fullName evidence="6">HTH myb-type domain-containing protein</fullName>
    </recommendedName>
</protein>